<dbReference type="CDD" id="cd21461">
    <property type="entry name" value="DLC-like_TCTEX1D4"/>
    <property type="match status" value="1"/>
</dbReference>
<comment type="similarity">
    <text evidence="1">Belongs to the dynein light chain Tctex-type family.</text>
</comment>
<evidence type="ECO:0000313" key="3">
    <source>
        <dbReference type="Ensembl" id="ENSDCDP00010003508.1"/>
    </source>
</evidence>
<protein>
    <recommendedName>
        <fullName evidence="5">TC1D4 protein</fullName>
    </recommendedName>
</protein>
<dbReference type="Proteomes" id="UP000694580">
    <property type="component" value="Chromosome 4"/>
</dbReference>
<reference evidence="3" key="2">
    <citation type="submission" date="2025-08" db="UniProtKB">
        <authorList>
            <consortium name="Ensembl"/>
        </authorList>
    </citation>
    <scope>IDENTIFICATION</scope>
</reference>
<dbReference type="RefSeq" id="XP_028834017.1">
    <property type="nucleotide sequence ID" value="XM_028978184.1"/>
</dbReference>
<dbReference type="PANTHER" id="PTHR21255:SF55">
    <property type="entry name" value="DYNEIN LIGHT CHAIN TCTEX-TYPE 4"/>
    <property type="match status" value="1"/>
</dbReference>
<name>A0AAY4A2I9_9TELE</name>
<dbReference type="GeneID" id="114789101"/>
<sequence length="236" mass="25855">MTTRLPSAFPEVETPLDSVKPADSWASGQSQHHLASISDCRQPREHSKDRHLPPLFRSLPGGVSSSDVSHLSPNLSNPCSPFSRRDSLRKRFSFGPSVHGARISFSGLLLHQPTAPIRLENTYCLEPEPGCAFNASQTQLILQATLDSYLNGAQYSPNSCSQLSQVLAEVVRAKVKDVCPSRYKLVCHVAVGQTGDNSFLMASRCLHDSERDNFASAAFQNNSLFAVVVVHGLYFE</sequence>
<dbReference type="InterPro" id="IPR005334">
    <property type="entry name" value="Tctex-1-like"/>
</dbReference>
<proteinExistence type="inferred from homology"/>
<keyword evidence="4" id="KW-1185">Reference proteome</keyword>
<dbReference type="GeneTree" id="ENSGT00940000162474"/>
<organism evidence="3 4">
    <name type="scientific">Denticeps clupeoides</name>
    <name type="common">denticle herring</name>
    <dbReference type="NCBI Taxonomy" id="299321"/>
    <lineage>
        <taxon>Eukaryota</taxon>
        <taxon>Metazoa</taxon>
        <taxon>Chordata</taxon>
        <taxon>Craniata</taxon>
        <taxon>Vertebrata</taxon>
        <taxon>Euteleostomi</taxon>
        <taxon>Actinopterygii</taxon>
        <taxon>Neopterygii</taxon>
        <taxon>Teleostei</taxon>
        <taxon>Clupei</taxon>
        <taxon>Clupeiformes</taxon>
        <taxon>Denticipitoidei</taxon>
        <taxon>Denticipitidae</taxon>
        <taxon>Denticeps</taxon>
    </lineage>
</organism>
<reference evidence="3" key="3">
    <citation type="submission" date="2025-09" db="UniProtKB">
        <authorList>
            <consortium name="Ensembl"/>
        </authorList>
    </citation>
    <scope>IDENTIFICATION</scope>
</reference>
<evidence type="ECO:0008006" key="5">
    <source>
        <dbReference type="Google" id="ProtNLM"/>
    </source>
</evidence>
<dbReference type="Pfam" id="PF03645">
    <property type="entry name" value="Tctex-1"/>
    <property type="match status" value="1"/>
</dbReference>
<gene>
    <name evidence="3" type="primary">DYNLT4</name>
</gene>
<accession>A0AAY4A2I9</accession>
<dbReference type="GO" id="GO:0005868">
    <property type="term" value="C:cytoplasmic dynein complex"/>
    <property type="evidence" value="ECO:0007669"/>
    <property type="project" value="TreeGrafter"/>
</dbReference>
<dbReference type="GO" id="GO:0045505">
    <property type="term" value="F:dynein intermediate chain binding"/>
    <property type="evidence" value="ECO:0007669"/>
    <property type="project" value="TreeGrafter"/>
</dbReference>
<feature type="region of interest" description="Disordered" evidence="2">
    <location>
        <begin position="1"/>
        <end position="59"/>
    </location>
</feature>
<dbReference type="Ensembl" id="ENSDCDT00010003645.1">
    <property type="protein sequence ID" value="ENSDCDP00010003508.1"/>
    <property type="gene ID" value="ENSDCDG00010001605.1"/>
</dbReference>
<dbReference type="InterPro" id="IPR038586">
    <property type="entry name" value="Tctex-1-like_sf"/>
</dbReference>
<evidence type="ECO:0000313" key="4">
    <source>
        <dbReference type="Proteomes" id="UP000694580"/>
    </source>
</evidence>
<feature type="compositionally biased region" description="Basic and acidic residues" evidence="2">
    <location>
        <begin position="41"/>
        <end position="52"/>
    </location>
</feature>
<dbReference type="Gene3D" id="3.30.1140.40">
    <property type="entry name" value="Tctex-1"/>
    <property type="match status" value="1"/>
</dbReference>
<dbReference type="PANTHER" id="PTHR21255">
    <property type="entry name" value="T-COMPLEX-ASSOCIATED-TESTIS-EXPRESSED 1/ DYNEIN LIGHT CHAIN"/>
    <property type="match status" value="1"/>
</dbReference>
<dbReference type="GO" id="GO:0007018">
    <property type="term" value="P:microtubule-based movement"/>
    <property type="evidence" value="ECO:0007669"/>
    <property type="project" value="TreeGrafter"/>
</dbReference>
<dbReference type="AlphaFoldDB" id="A0AAY4A2I9"/>
<reference evidence="3 4" key="1">
    <citation type="submission" date="2020-06" db="EMBL/GenBank/DDBJ databases">
        <authorList>
            <consortium name="Wellcome Sanger Institute Data Sharing"/>
        </authorList>
    </citation>
    <scope>NUCLEOTIDE SEQUENCE [LARGE SCALE GENOMIC DNA]</scope>
</reference>
<dbReference type="RefSeq" id="XP_028834016.1">
    <property type="nucleotide sequence ID" value="XM_028978183.1"/>
</dbReference>
<dbReference type="GO" id="GO:0005737">
    <property type="term" value="C:cytoplasm"/>
    <property type="evidence" value="ECO:0007669"/>
    <property type="project" value="TreeGrafter"/>
</dbReference>
<evidence type="ECO:0000256" key="1">
    <source>
        <dbReference type="ARBA" id="ARBA00005361"/>
    </source>
</evidence>
<dbReference type="RefSeq" id="XP_028834015.1">
    <property type="nucleotide sequence ID" value="XM_028978182.1"/>
</dbReference>
<evidence type="ECO:0000256" key="2">
    <source>
        <dbReference type="SAM" id="MobiDB-lite"/>
    </source>
</evidence>